<dbReference type="PANTHER" id="PTHR42709:SF6">
    <property type="entry name" value="UNDECAPRENYL PHOSPHATE TRANSPORTER A"/>
    <property type="match status" value="1"/>
</dbReference>
<dbReference type="OrthoDB" id="204088at2157"/>
<gene>
    <name evidence="8" type="ORF">NFRAN_1093</name>
</gene>
<protein>
    <submittedName>
        <fullName evidence="8">DedA family protein</fullName>
    </submittedName>
</protein>
<evidence type="ECO:0000256" key="6">
    <source>
        <dbReference type="SAM" id="Phobius"/>
    </source>
</evidence>
<dbReference type="InterPro" id="IPR032816">
    <property type="entry name" value="VTT_dom"/>
</dbReference>
<accession>A0A484IBK4</accession>
<comment type="subcellular location">
    <subcellularLocation>
        <location evidence="1">Cell membrane</location>
        <topology evidence="1">Multi-pass membrane protein</topology>
    </subcellularLocation>
</comment>
<feature type="transmembrane region" description="Helical" evidence="6">
    <location>
        <begin position="94"/>
        <end position="116"/>
    </location>
</feature>
<reference evidence="8 9" key="1">
    <citation type="submission" date="2019-02" db="EMBL/GenBank/DDBJ databases">
        <authorList>
            <person name="Lehtovirta-Morley E L."/>
        </authorList>
    </citation>
    <scope>NUCLEOTIDE SEQUENCE [LARGE SCALE GENOMIC DNA]</scope>
    <source>
        <strain evidence="8">NFRAN1</strain>
    </source>
</reference>
<organism evidence="8 9">
    <name type="scientific">Candidatus Nitrosocosmicus franklandianus</name>
    <dbReference type="NCBI Taxonomy" id="1798806"/>
    <lineage>
        <taxon>Archaea</taxon>
        <taxon>Nitrososphaerota</taxon>
        <taxon>Nitrososphaeria</taxon>
        <taxon>Nitrososphaerales</taxon>
        <taxon>Nitrososphaeraceae</taxon>
        <taxon>Candidatus Nitrosocosmicus</taxon>
    </lineage>
</organism>
<dbReference type="InterPro" id="IPR051311">
    <property type="entry name" value="DedA_domain"/>
</dbReference>
<evidence type="ECO:0000256" key="3">
    <source>
        <dbReference type="ARBA" id="ARBA00022692"/>
    </source>
</evidence>
<dbReference type="RefSeq" id="WP_172602117.1">
    <property type="nucleotide sequence ID" value="NZ_LR216287.1"/>
</dbReference>
<keyword evidence="4 6" id="KW-1133">Transmembrane helix</keyword>
<dbReference type="AlphaFoldDB" id="A0A484IBK4"/>
<keyword evidence="2" id="KW-1003">Cell membrane</keyword>
<dbReference type="GO" id="GO:0005886">
    <property type="term" value="C:plasma membrane"/>
    <property type="evidence" value="ECO:0007669"/>
    <property type="project" value="UniProtKB-SubCell"/>
</dbReference>
<dbReference type="GeneID" id="39420523"/>
<evidence type="ECO:0000256" key="4">
    <source>
        <dbReference type="ARBA" id="ARBA00022989"/>
    </source>
</evidence>
<evidence type="ECO:0000259" key="7">
    <source>
        <dbReference type="Pfam" id="PF09335"/>
    </source>
</evidence>
<name>A0A484IBK4_9ARCH</name>
<feature type="transmembrane region" description="Helical" evidence="6">
    <location>
        <begin position="183"/>
        <end position="203"/>
    </location>
</feature>
<dbReference type="EMBL" id="LR216287">
    <property type="protein sequence ID" value="VFJ13415.1"/>
    <property type="molecule type" value="Genomic_DNA"/>
</dbReference>
<keyword evidence="5 6" id="KW-0472">Membrane</keyword>
<evidence type="ECO:0000313" key="9">
    <source>
        <dbReference type="Proteomes" id="UP000294299"/>
    </source>
</evidence>
<keyword evidence="9" id="KW-1185">Reference proteome</keyword>
<evidence type="ECO:0000313" key="8">
    <source>
        <dbReference type="EMBL" id="VFJ13415.1"/>
    </source>
</evidence>
<dbReference type="Pfam" id="PF09335">
    <property type="entry name" value="VTT_dom"/>
    <property type="match status" value="1"/>
</dbReference>
<proteinExistence type="predicted"/>
<feature type="transmembrane region" description="Helical" evidence="6">
    <location>
        <begin position="215"/>
        <end position="237"/>
    </location>
</feature>
<evidence type="ECO:0000256" key="2">
    <source>
        <dbReference type="ARBA" id="ARBA00022475"/>
    </source>
</evidence>
<feature type="domain" description="VTT" evidence="7">
    <location>
        <begin position="70"/>
        <end position="199"/>
    </location>
</feature>
<sequence length="243" mass="26687">MLFKNIVYPPTEFSNKSTNSFAYLNNINAGSTSDLSLIPNIANVTISWIDKYGYIGVFAAALIENLFPPIPSELVFPLAGIAVYAKNLGLLDGVIGMSLSGAAGSTVGASIIYYISRRIGRMAILKLGTHIGFGESELKKAEKWFDKHGSMAVFFGRMVPGLREIVSIPAGIEKMKLSSFTTFTFAGSFVWCTFLTTIGFFMGDMWNELYKKYSLVFDLVAIIVLVGILGGVSYRYYKHKTKS</sequence>
<evidence type="ECO:0000256" key="5">
    <source>
        <dbReference type="ARBA" id="ARBA00023136"/>
    </source>
</evidence>
<keyword evidence="3 6" id="KW-0812">Transmembrane</keyword>
<dbReference type="Proteomes" id="UP000294299">
    <property type="component" value="Chromosome NFRAN"/>
</dbReference>
<dbReference type="PANTHER" id="PTHR42709">
    <property type="entry name" value="ALKALINE PHOSPHATASE LIKE PROTEIN"/>
    <property type="match status" value="1"/>
</dbReference>
<evidence type="ECO:0000256" key="1">
    <source>
        <dbReference type="ARBA" id="ARBA00004651"/>
    </source>
</evidence>
<dbReference type="KEGG" id="nfn:NFRAN_1093"/>